<gene>
    <name evidence="1" type="ORF">SAMN04488515_3316</name>
</gene>
<dbReference type="EMBL" id="FOIZ01000002">
    <property type="protein sequence ID" value="SEW45308.1"/>
    <property type="molecule type" value="Genomic_DNA"/>
</dbReference>
<protein>
    <recommendedName>
        <fullName evidence="3">SnoaL-like domain-containing protein</fullName>
    </recommendedName>
</protein>
<name>A0A1I0RV84_9RHOB</name>
<sequence>MTEFTETARDVSEQLLERSGTAMLSGEFEEFLSCFELPNEIHTFDGSQILKTIEDVRRVYDKVRSFYVLENVTDLVRRCVEAEFQDETTVSAVHESRLLSGDRQINEPFAVFSIIKFTVGGWKLVRSDYAVDHPPALIAALCQR</sequence>
<organism evidence="1 2">
    <name type="scientific">Cognatiyoonia koreensis</name>
    <dbReference type="NCBI Taxonomy" id="364200"/>
    <lineage>
        <taxon>Bacteria</taxon>
        <taxon>Pseudomonadati</taxon>
        <taxon>Pseudomonadota</taxon>
        <taxon>Alphaproteobacteria</taxon>
        <taxon>Rhodobacterales</taxon>
        <taxon>Paracoccaceae</taxon>
        <taxon>Cognatiyoonia</taxon>
    </lineage>
</organism>
<evidence type="ECO:0000313" key="2">
    <source>
        <dbReference type="Proteomes" id="UP000199167"/>
    </source>
</evidence>
<evidence type="ECO:0000313" key="1">
    <source>
        <dbReference type="EMBL" id="SEW45308.1"/>
    </source>
</evidence>
<dbReference type="STRING" id="364200.SAMN04488515_3316"/>
<keyword evidence="2" id="KW-1185">Reference proteome</keyword>
<evidence type="ECO:0008006" key="3">
    <source>
        <dbReference type="Google" id="ProtNLM"/>
    </source>
</evidence>
<dbReference type="Proteomes" id="UP000199167">
    <property type="component" value="Unassembled WGS sequence"/>
</dbReference>
<dbReference type="AlphaFoldDB" id="A0A1I0RV84"/>
<accession>A0A1I0RV84</accession>
<reference evidence="1 2" key="1">
    <citation type="submission" date="2016-10" db="EMBL/GenBank/DDBJ databases">
        <authorList>
            <person name="de Groot N.N."/>
        </authorList>
    </citation>
    <scope>NUCLEOTIDE SEQUENCE [LARGE SCALE GENOMIC DNA]</scope>
    <source>
        <strain evidence="1 2">DSM 17925</strain>
    </source>
</reference>
<proteinExistence type="predicted"/>